<organism evidence="1 2">
    <name type="scientific">Weeksella virosa (strain ATCC 43766 / DSM 16922 / JCM 21250 / CCUG 30538 / CDC 9751 / IAM 14551 / NBRC 16016 / NCTC 11634 / CL345/78)</name>
    <dbReference type="NCBI Taxonomy" id="865938"/>
    <lineage>
        <taxon>Bacteria</taxon>
        <taxon>Pseudomonadati</taxon>
        <taxon>Bacteroidota</taxon>
        <taxon>Flavobacteriia</taxon>
        <taxon>Flavobacteriales</taxon>
        <taxon>Weeksellaceae</taxon>
        <taxon>Weeksella</taxon>
    </lineage>
</organism>
<evidence type="ECO:0000313" key="1">
    <source>
        <dbReference type="EMBL" id="ADX66984.1"/>
    </source>
</evidence>
<sequence>MSNQKTQTKTIEDNYILQDYYNRAYNAYRNISFDPDKRAESIVREYSELLTEDLKQYTDDETKRIYKDRFINKLLAWLDAKSRTASSMITGPARFPVERNLKALEIEMKRNEEFIKFRKTFYSRYEKKQTTVIDPEKKAKEIHQKRKDNILENMLLIKAIDKKEQTGFNRNLFINGITNLCLKTIAKEGNKARSEDILNLIKKHNNGADYVKPIFTKKHRIFTLLEVTEQYREEINNIQNKELKILTFEGFKVFFNYEIDRLQIQHDEKPKVEIIQSLKKNAFRWSPSQKVWQRQLTQNAISATQRIFNITL</sequence>
<dbReference type="EMBL" id="CP002455">
    <property type="protein sequence ID" value="ADX66984.1"/>
    <property type="molecule type" value="Genomic_DNA"/>
</dbReference>
<dbReference type="OrthoDB" id="9792687at2"/>
<dbReference type="HOGENOM" id="CLU_064660_0_0_10"/>
<keyword evidence="2" id="KW-1185">Reference proteome</keyword>
<gene>
    <name evidence="1" type="ordered locus">Weevi_0262</name>
</gene>
<dbReference type="KEGG" id="wvi:Weevi_0262"/>
<dbReference type="Proteomes" id="UP000008641">
    <property type="component" value="Chromosome"/>
</dbReference>
<dbReference type="AlphaFoldDB" id="F0NXS7"/>
<evidence type="ECO:0000313" key="2">
    <source>
        <dbReference type="Proteomes" id="UP000008641"/>
    </source>
</evidence>
<accession>F0NXS7</accession>
<name>F0NXS7_WEEVC</name>
<protein>
    <submittedName>
        <fullName evidence="1">Uncharacterized protein</fullName>
    </submittedName>
</protein>
<dbReference type="STRING" id="865938.Weevi_0262"/>
<dbReference type="RefSeq" id="WP_013597376.1">
    <property type="nucleotide sequence ID" value="NC_015144.1"/>
</dbReference>
<reference evidence="2" key="2">
    <citation type="journal article" date="2011" name="Stand. Genomic Sci.">
        <title>Complete genome sequence of Weeksella virosa type strain (9751T).</title>
        <authorList>
            <person name="Lang E."/>
            <person name="Teshima H."/>
            <person name="Lucas S."/>
            <person name="Lapidus A."/>
            <person name="Hammon N."/>
            <person name="Deshpande S."/>
            <person name="Nolan M."/>
            <person name="Cheng J."/>
            <person name="Pitluck S."/>
            <person name="Liolios K."/>
            <person name="Pagani I."/>
            <person name="Mikhailova N."/>
            <person name="Ivanova N."/>
            <person name="Mavromatis K."/>
            <person name="Pati A."/>
            <person name="Tapia R."/>
            <person name="Han C."/>
            <person name="Goodwin L."/>
            <person name="Chen A."/>
            <person name="Palaniappan K."/>
            <person name="Land M."/>
            <person name="Hauser L."/>
            <person name="Chang Y."/>
            <person name="Jeffries C."/>
            <person name="Brambilla E."/>
            <person name="Kopitz M."/>
            <person name="Rohde M."/>
            <person name="Goker M."/>
            <person name="Tindall B."/>
            <person name="Detter J."/>
            <person name="Woyke T."/>
            <person name="Bristow J."/>
            <person name="Eisen J."/>
            <person name="Markowitz V."/>
            <person name="Hugenholtz P."/>
            <person name="Klenk H."/>
            <person name="Kyrpides N."/>
        </authorList>
    </citation>
    <scope>NUCLEOTIDE SEQUENCE [LARGE SCALE GENOMIC DNA]</scope>
    <source>
        <strain evidence="2">ATCC 43766 / DSM 16922 / JCM 21250 / NBRC 16016 / NCTC 11634 / CL345/78</strain>
    </source>
</reference>
<reference evidence="1 2" key="1">
    <citation type="journal article" date="2011" name="Stand. Genomic Sci.">
        <title>Complete genome sequence of Weeksella virosa type strain (9751).</title>
        <authorList>
            <person name="Lang E."/>
            <person name="Teshima H."/>
            <person name="Lucas S."/>
            <person name="Lapidus A."/>
            <person name="Hammon N."/>
            <person name="Deshpande S."/>
            <person name="Nolan M."/>
            <person name="Cheng J.F."/>
            <person name="Pitluck S."/>
            <person name="Liolios K."/>
            <person name="Pagani I."/>
            <person name="Mikhailova N."/>
            <person name="Ivanova N."/>
            <person name="Mavromatis K."/>
            <person name="Pati A."/>
            <person name="Tapia R."/>
            <person name="Han C."/>
            <person name="Goodwin L."/>
            <person name="Chen A."/>
            <person name="Palaniappan K."/>
            <person name="Land M."/>
            <person name="Hauser L."/>
            <person name="Chang Y.J."/>
            <person name="Jeffries C.D."/>
            <person name="Brambilla E.M."/>
            <person name="Kopitz M."/>
            <person name="Rohde M."/>
            <person name="Goker M."/>
            <person name="Tindall B.J."/>
            <person name="Detter J.C."/>
            <person name="Woyke T."/>
            <person name="Bristow J."/>
            <person name="Eisen J.A."/>
            <person name="Markowitz V."/>
            <person name="Hugenholtz P."/>
            <person name="Klenk H.P."/>
            <person name="Kyrpides N.C."/>
        </authorList>
    </citation>
    <scope>NUCLEOTIDE SEQUENCE [LARGE SCALE GENOMIC DNA]</scope>
    <source>
        <strain evidence="2">ATCC 43766 / DSM 16922 / JCM 21250 / NBRC 16016 / NCTC 11634 / CL345/78</strain>
    </source>
</reference>
<dbReference type="eggNOG" id="COG4227">
    <property type="taxonomic scope" value="Bacteria"/>
</dbReference>
<proteinExistence type="predicted"/>